<accession>A0A6H5GD33</accession>
<evidence type="ECO:0000313" key="3">
    <source>
        <dbReference type="Proteomes" id="UP000479000"/>
    </source>
</evidence>
<evidence type="ECO:0000256" key="1">
    <source>
        <dbReference type="SAM" id="MobiDB-lite"/>
    </source>
</evidence>
<sequence length="122" mass="13676">MNKQFSRDSPKASKRGVANSPHKRLGRRKVVTRTHRIFFLRREAVNSRNVISGGNFPVYIITKICRNLTSSQSDRARTSSSKLSFKLASRDSPVAVALDLRALPSLSNMSITPENLYLSSRV</sequence>
<dbReference type="EMBL" id="CADCXU010010232">
    <property type="protein sequence ID" value="CAB0000968.1"/>
    <property type="molecule type" value="Genomic_DNA"/>
</dbReference>
<dbReference type="AlphaFoldDB" id="A0A6H5GD33"/>
<feature type="region of interest" description="Disordered" evidence="1">
    <location>
        <begin position="1"/>
        <end position="27"/>
    </location>
</feature>
<proteinExistence type="predicted"/>
<dbReference type="Proteomes" id="UP000479000">
    <property type="component" value="Unassembled WGS sequence"/>
</dbReference>
<gene>
    <name evidence="2" type="ORF">NTEN_LOCUS6755</name>
</gene>
<protein>
    <submittedName>
        <fullName evidence="2">Uncharacterized protein</fullName>
    </submittedName>
</protein>
<feature type="non-terminal residue" evidence="2">
    <location>
        <position position="122"/>
    </location>
</feature>
<feature type="compositionally biased region" description="Basic and acidic residues" evidence="1">
    <location>
        <begin position="1"/>
        <end position="11"/>
    </location>
</feature>
<evidence type="ECO:0000313" key="2">
    <source>
        <dbReference type="EMBL" id="CAB0000968.1"/>
    </source>
</evidence>
<name>A0A6H5GD33_9HEMI</name>
<reference evidence="2 3" key="1">
    <citation type="submission" date="2020-02" db="EMBL/GenBank/DDBJ databases">
        <authorList>
            <person name="Ferguson B K."/>
        </authorList>
    </citation>
    <scope>NUCLEOTIDE SEQUENCE [LARGE SCALE GENOMIC DNA]</scope>
</reference>
<organism evidence="2 3">
    <name type="scientific">Nesidiocoris tenuis</name>
    <dbReference type="NCBI Taxonomy" id="355587"/>
    <lineage>
        <taxon>Eukaryota</taxon>
        <taxon>Metazoa</taxon>
        <taxon>Ecdysozoa</taxon>
        <taxon>Arthropoda</taxon>
        <taxon>Hexapoda</taxon>
        <taxon>Insecta</taxon>
        <taxon>Pterygota</taxon>
        <taxon>Neoptera</taxon>
        <taxon>Paraneoptera</taxon>
        <taxon>Hemiptera</taxon>
        <taxon>Heteroptera</taxon>
        <taxon>Panheteroptera</taxon>
        <taxon>Cimicomorpha</taxon>
        <taxon>Miridae</taxon>
        <taxon>Dicyphina</taxon>
        <taxon>Nesidiocoris</taxon>
    </lineage>
</organism>
<keyword evidence="3" id="KW-1185">Reference proteome</keyword>